<feature type="region of interest" description="Disordered" evidence="6">
    <location>
        <begin position="1"/>
        <end position="21"/>
    </location>
</feature>
<keyword evidence="7" id="KW-0812">Transmembrane</keyword>
<evidence type="ECO:0000256" key="7">
    <source>
        <dbReference type="SAM" id="Phobius"/>
    </source>
</evidence>
<feature type="transmembrane region" description="Helical" evidence="7">
    <location>
        <begin position="427"/>
        <end position="446"/>
    </location>
</feature>
<dbReference type="PROSITE" id="PS50011">
    <property type="entry name" value="PROTEIN_KINASE_DOM"/>
    <property type="match status" value="1"/>
</dbReference>
<organism evidence="9 10">
    <name type="scientific">Rubinisphaera italica</name>
    <dbReference type="NCBI Taxonomy" id="2527969"/>
    <lineage>
        <taxon>Bacteria</taxon>
        <taxon>Pseudomonadati</taxon>
        <taxon>Planctomycetota</taxon>
        <taxon>Planctomycetia</taxon>
        <taxon>Planctomycetales</taxon>
        <taxon>Planctomycetaceae</taxon>
        <taxon>Rubinisphaera</taxon>
    </lineage>
</organism>
<dbReference type="SMART" id="SM00220">
    <property type="entry name" value="S_TKc"/>
    <property type="match status" value="1"/>
</dbReference>
<dbReference type="EMBL" id="SJPG01000001">
    <property type="protein sequence ID" value="TWT61423.1"/>
    <property type="molecule type" value="Genomic_DNA"/>
</dbReference>
<dbReference type="SUPFAM" id="SSF56112">
    <property type="entry name" value="Protein kinase-like (PK-like)"/>
    <property type="match status" value="1"/>
</dbReference>
<name>A0A5C5XGK9_9PLAN</name>
<dbReference type="Pfam" id="PF00069">
    <property type="entry name" value="Pkinase"/>
    <property type="match status" value="1"/>
</dbReference>
<evidence type="ECO:0000256" key="2">
    <source>
        <dbReference type="ARBA" id="ARBA00022741"/>
    </source>
</evidence>
<gene>
    <name evidence="9" type="primary">pknB_6</name>
    <name evidence="9" type="ORF">Pan54_21590</name>
</gene>
<dbReference type="EC" id="2.7.11.1" evidence="9"/>
<evidence type="ECO:0000259" key="8">
    <source>
        <dbReference type="PROSITE" id="PS50011"/>
    </source>
</evidence>
<dbReference type="Gene3D" id="3.30.200.20">
    <property type="entry name" value="Phosphorylase Kinase, domain 1"/>
    <property type="match status" value="1"/>
</dbReference>
<dbReference type="Gene3D" id="1.10.510.10">
    <property type="entry name" value="Transferase(Phosphotransferase) domain 1"/>
    <property type="match status" value="1"/>
</dbReference>
<reference evidence="9 10" key="1">
    <citation type="submission" date="2019-02" db="EMBL/GenBank/DDBJ databases">
        <title>Deep-cultivation of Planctomycetes and their phenomic and genomic characterization uncovers novel biology.</title>
        <authorList>
            <person name="Wiegand S."/>
            <person name="Jogler M."/>
            <person name="Boedeker C."/>
            <person name="Pinto D."/>
            <person name="Vollmers J."/>
            <person name="Rivas-Marin E."/>
            <person name="Kohn T."/>
            <person name="Peeters S.H."/>
            <person name="Heuer A."/>
            <person name="Rast P."/>
            <person name="Oberbeckmann S."/>
            <person name="Bunk B."/>
            <person name="Jeske O."/>
            <person name="Meyerdierks A."/>
            <person name="Storesund J.E."/>
            <person name="Kallscheuer N."/>
            <person name="Luecker S."/>
            <person name="Lage O.M."/>
            <person name="Pohl T."/>
            <person name="Merkel B.J."/>
            <person name="Hornburger P."/>
            <person name="Mueller R.-W."/>
            <person name="Bruemmer F."/>
            <person name="Labrenz M."/>
            <person name="Spormann A.M."/>
            <person name="Op Den Camp H."/>
            <person name="Overmann J."/>
            <person name="Amann R."/>
            <person name="Jetten M.S.M."/>
            <person name="Mascher T."/>
            <person name="Medema M.H."/>
            <person name="Devos D.P."/>
            <person name="Kaster A.-K."/>
            <person name="Ovreas L."/>
            <person name="Rohde M."/>
            <person name="Galperin M.Y."/>
            <person name="Jogler C."/>
        </authorList>
    </citation>
    <scope>NUCLEOTIDE SEQUENCE [LARGE SCALE GENOMIC DNA]</scope>
    <source>
        <strain evidence="9 10">Pan54</strain>
    </source>
</reference>
<keyword evidence="7" id="KW-0472">Membrane</keyword>
<dbReference type="AlphaFoldDB" id="A0A5C5XGK9"/>
<dbReference type="PANTHER" id="PTHR43289">
    <property type="entry name" value="MITOGEN-ACTIVATED PROTEIN KINASE KINASE KINASE 20-RELATED"/>
    <property type="match status" value="1"/>
</dbReference>
<dbReference type="InterPro" id="IPR008271">
    <property type="entry name" value="Ser/Thr_kinase_AS"/>
</dbReference>
<feature type="transmembrane region" description="Helical" evidence="7">
    <location>
        <begin position="360"/>
        <end position="381"/>
    </location>
</feature>
<protein>
    <submittedName>
        <fullName evidence="9">Serine/threonine-protein kinase PknB</fullName>
        <ecNumber evidence="9">2.7.11.1</ecNumber>
    </submittedName>
</protein>
<dbReference type="InterPro" id="IPR017441">
    <property type="entry name" value="Protein_kinase_ATP_BS"/>
</dbReference>
<proteinExistence type="predicted"/>
<dbReference type="PROSITE" id="PS00107">
    <property type="entry name" value="PROTEIN_KINASE_ATP"/>
    <property type="match status" value="1"/>
</dbReference>
<dbReference type="InterPro" id="IPR000719">
    <property type="entry name" value="Prot_kinase_dom"/>
</dbReference>
<feature type="binding site" evidence="5">
    <location>
        <position position="85"/>
    </location>
    <ligand>
        <name>ATP</name>
        <dbReference type="ChEBI" id="CHEBI:30616"/>
    </ligand>
</feature>
<dbReference type="CDD" id="cd14014">
    <property type="entry name" value="STKc_PknB_like"/>
    <property type="match status" value="1"/>
</dbReference>
<evidence type="ECO:0000313" key="9">
    <source>
        <dbReference type="EMBL" id="TWT61423.1"/>
    </source>
</evidence>
<feature type="transmembrane region" description="Helical" evidence="7">
    <location>
        <begin position="401"/>
        <end position="420"/>
    </location>
</feature>
<feature type="transmembrane region" description="Helical" evidence="7">
    <location>
        <begin position="466"/>
        <end position="487"/>
    </location>
</feature>
<dbReference type="PROSITE" id="PS00108">
    <property type="entry name" value="PROTEIN_KINASE_ST"/>
    <property type="match status" value="1"/>
</dbReference>
<comment type="caution">
    <text evidence="9">The sequence shown here is derived from an EMBL/GenBank/DDBJ whole genome shotgun (WGS) entry which is preliminary data.</text>
</comment>
<dbReference type="PANTHER" id="PTHR43289:SF34">
    <property type="entry name" value="SERINE_THREONINE-PROTEIN KINASE YBDM-RELATED"/>
    <property type="match status" value="1"/>
</dbReference>
<keyword evidence="2 5" id="KW-0547">Nucleotide-binding</keyword>
<evidence type="ECO:0000256" key="1">
    <source>
        <dbReference type="ARBA" id="ARBA00022679"/>
    </source>
</evidence>
<feature type="domain" description="Protein kinase" evidence="8">
    <location>
        <begin position="56"/>
        <end position="331"/>
    </location>
</feature>
<keyword evidence="1 9" id="KW-0808">Transferase</keyword>
<evidence type="ECO:0000256" key="5">
    <source>
        <dbReference type="PROSITE-ProRule" id="PRU10141"/>
    </source>
</evidence>
<dbReference type="OrthoDB" id="6111975at2"/>
<dbReference type="Proteomes" id="UP000316095">
    <property type="component" value="Unassembled WGS sequence"/>
</dbReference>
<evidence type="ECO:0000256" key="3">
    <source>
        <dbReference type="ARBA" id="ARBA00022777"/>
    </source>
</evidence>
<evidence type="ECO:0000256" key="4">
    <source>
        <dbReference type="ARBA" id="ARBA00022840"/>
    </source>
</evidence>
<keyword evidence="10" id="KW-1185">Reference proteome</keyword>
<keyword evidence="3 9" id="KW-0418">Kinase</keyword>
<dbReference type="RefSeq" id="WP_146503417.1">
    <property type="nucleotide sequence ID" value="NZ_SJPG01000001.1"/>
</dbReference>
<accession>A0A5C5XGK9</accession>
<evidence type="ECO:0000256" key="6">
    <source>
        <dbReference type="SAM" id="MobiDB-lite"/>
    </source>
</evidence>
<keyword evidence="7" id="KW-1133">Transmembrane helix</keyword>
<keyword evidence="4 5" id="KW-0067">ATP-binding</keyword>
<dbReference type="InterPro" id="IPR011009">
    <property type="entry name" value="Kinase-like_dom_sf"/>
</dbReference>
<dbReference type="GO" id="GO:0005524">
    <property type="term" value="F:ATP binding"/>
    <property type="evidence" value="ECO:0007669"/>
    <property type="project" value="UniProtKB-UniRule"/>
</dbReference>
<sequence length="494" mass="55848">MSDQPPLPEDRDSSLDSGKIPSVEEIATRLDRLMANPHVNNSKDFHLTDKDFQQRYQILNEVGRGAFGVVYRALDTQLNRYVALKIPRPEVIVDQEKLRRFETEAGTAAKLDHPCIVPVYEANLRASPPFIASAFCKGPDLGHWLEQRQKPVDSTEAAEFISQIAEAVQYIHDQGVLHRDLKPGNIMLEPKQENSQIESLSQCVPRLTDFGLSRLIEQSLHFTRSSLMIGTPQYMAPELLAVKSEPYTKASEVYSLGVLLYELLTLCPPSEGGNYLEVIDRVRTQEPVRPSTFNKSIPSDLELICLKSLSRHPEDRYDSAVELHQDLQRFLADKPIHARATSQLVHMSRWSRKADRIRQAGLYAFCFQGLIIIWLYTLLIMGLYLDEFNRAETLNANANDIVMVTLGFHAPLTVGGWLTMQKKRWSFWPTLAGSYGLLGVIIYSVVYPSVAFEYNYSSFSAKMGVFMGLIMGCGIQSILYTLAIPAWKKLCQND</sequence>
<dbReference type="GO" id="GO:0004674">
    <property type="term" value="F:protein serine/threonine kinase activity"/>
    <property type="evidence" value="ECO:0007669"/>
    <property type="project" value="UniProtKB-EC"/>
</dbReference>
<evidence type="ECO:0000313" key="10">
    <source>
        <dbReference type="Proteomes" id="UP000316095"/>
    </source>
</evidence>